<dbReference type="InterPro" id="IPR013792">
    <property type="entry name" value="RNA3'P_cycl/enolpyr_Trfase_a/b"/>
</dbReference>
<dbReference type="InterPro" id="IPR023193">
    <property type="entry name" value="EPSP_synthase_CS"/>
</dbReference>
<proteinExistence type="inferred from homology"/>
<keyword evidence="3" id="KW-0028">Amino-acid biosynthesis</keyword>
<evidence type="ECO:0000313" key="7">
    <source>
        <dbReference type="EMBL" id="CAB4629093.1"/>
    </source>
</evidence>
<dbReference type="InterPro" id="IPR036968">
    <property type="entry name" value="Enolpyruvate_Tfrase_sf"/>
</dbReference>
<comment type="similarity">
    <text evidence="1">Belongs to the EPSP synthase family.</text>
</comment>
<dbReference type="PANTHER" id="PTHR21090">
    <property type="entry name" value="AROM/DEHYDROQUINATE SYNTHASE"/>
    <property type="match status" value="1"/>
</dbReference>
<dbReference type="GO" id="GO:0009073">
    <property type="term" value="P:aromatic amino acid family biosynthetic process"/>
    <property type="evidence" value="ECO:0007669"/>
    <property type="project" value="UniProtKB-KW"/>
</dbReference>
<organism evidence="7">
    <name type="scientific">freshwater metagenome</name>
    <dbReference type="NCBI Taxonomy" id="449393"/>
    <lineage>
        <taxon>unclassified sequences</taxon>
        <taxon>metagenomes</taxon>
        <taxon>ecological metagenomes</taxon>
    </lineage>
</organism>
<accession>A0A6J6IXW6</accession>
<evidence type="ECO:0000256" key="4">
    <source>
        <dbReference type="ARBA" id="ARBA00022679"/>
    </source>
</evidence>
<evidence type="ECO:0000256" key="5">
    <source>
        <dbReference type="ARBA" id="ARBA00023141"/>
    </source>
</evidence>
<feature type="domain" description="Enolpyruvate transferase" evidence="6">
    <location>
        <begin position="2"/>
        <end position="165"/>
    </location>
</feature>
<dbReference type="Gene3D" id="3.65.10.10">
    <property type="entry name" value="Enolpyruvate transferase domain"/>
    <property type="match status" value="1"/>
</dbReference>
<gene>
    <name evidence="7" type="ORF">UFOPK2001_00400</name>
</gene>
<dbReference type="EMBL" id="CAEZVN010000024">
    <property type="protein sequence ID" value="CAB4629093.1"/>
    <property type="molecule type" value="Genomic_DNA"/>
</dbReference>
<protein>
    <submittedName>
        <fullName evidence="7">Unannotated protein</fullName>
    </submittedName>
</protein>
<dbReference type="PROSITE" id="PS00885">
    <property type="entry name" value="EPSP_SYNTHASE_2"/>
    <property type="match status" value="1"/>
</dbReference>
<dbReference type="GO" id="GO:0003866">
    <property type="term" value="F:3-phosphoshikimate 1-carboxyvinyltransferase activity"/>
    <property type="evidence" value="ECO:0007669"/>
    <property type="project" value="TreeGrafter"/>
</dbReference>
<keyword evidence="2" id="KW-0963">Cytoplasm</keyword>
<dbReference type="FunFam" id="3.65.10.10:FF:000010">
    <property type="entry name" value="3-phosphoshikimate 1-carboxyvinyltransferase"/>
    <property type="match status" value="1"/>
</dbReference>
<dbReference type="PANTHER" id="PTHR21090:SF5">
    <property type="entry name" value="PENTAFUNCTIONAL AROM POLYPEPTIDE"/>
    <property type="match status" value="1"/>
</dbReference>
<sequence length="176" mass="18492">MVAGGSVTITGWPDSTTQVGDEFDGILQQMGAVITRENGGLTITGTGAIHGIDIDLSIGGELTPVIAALAAIADSPTVIRGVAHLRGHETDRLAALATEINRIGGIARETPDGLEIDPSDNLHGALWETYEDHRMATAGAIIGLRVPGIQVEDIKTTSKTMPDFDKLWLKMLEGNA</sequence>
<dbReference type="InterPro" id="IPR001986">
    <property type="entry name" value="Enolpyruvate_Tfrase_dom"/>
</dbReference>
<keyword evidence="5" id="KW-0057">Aromatic amino acid biosynthesis</keyword>
<dbReference type="AlphaFoldDB" id="A0A6J6IXW6"/>
<reference evidence="7" key="1">
    <citation type="submission" date="2020-05" db="EMBL/GenBank/DDBJ databases">
        <authorList>
            <person name="Chiriac C."/>
            <person name="Salcher M."/>
            <person name="Ghai R."/>
            <person name="Kavagutti S V."/>
        </authorList>
    </citation>
    <scope>NUCLEOTIDE SEQUENCE</scope>
</reference>
<name>A0A6J6IXW6_9ZZZZ</name>
<keyword evidence="4" id="KW-0808">Transferase</keyword>
<dbReference type="GO" id="GO:0008652">
    <property type="term" value="P:amino acid biosynthetic process"/>
    <property type="evidence" value="ECO:0007669"/>
    <property type="project" value="UniProtKB-KW"/>
</dbReference>
<evidence type="ECO:0000256" key="2">
    <source>
        <dbReference type="ARBA" id="ARBA00022490"/>
    </source>
</evidence>
<evidence type="ECO:0000256" key="1">
    <source>
        <dbReference type="ARBA" id="ARBA00009948"/>
    </source>
</evidence>
<evidence type="ECO:0000256" key="3">
    <source>
        <dbReference type="ARBA" id="ARBA00022605"/>
    </source>
</evidence>
<evidence type="ECO:0000259" key="6">
    <source>
        <dbReference type="Pfam" id="PF00275"/>
    </source>
</evidence>
<dbReference type="Pfam" id="PF00275">
    <property type="entry name" value="EPSP_synthase"/>
    <property type="match status" value="1"/>
</dbReference>
<dbReference type="GO" id="GO:0009423">
    <property type="term" value="P:chorismate biosynthetic process"/>
    <property type="evidence" value="ECO:0007669"/>
    <property type="project" value="TreeGrafter"/>
</dbReference>
<dbReference type="SUPFAM" id="SSF55205">
    <property type="entry name" value="EPT/RTPC-like"/>
    <property type="match status" value="1"/>
</dbReference>